<dbReference type="AlphaFoldDB" id="A0A5M6DPU1"/>
<gene>
    <name evidence="1" type="ORF">F0145_06730</name>
</gene>
<protein>
    <submittedName>
        <fullName evidence="1">Uncharacterized protein</fullName>
    </submittedName>
</protein>
<sequence length="393" mass="46041">MNNNPSQNIKKSNLDKFKEFFHAIRIIYDARKLINEGKYYHITTIYGQLRALITDKTKERSKELKPLFEIASLLGEELKIYYMPNTINEDLPPSLTEGIMLHVSSLPISIEKQLSKQEEILLEDYLNIEIINFKGRSIKAFELINALSDKYGGSHYDTKVPDYLMELFYFGIGGQRVLDNLIIQIADLFLSIGLNLVKKLTDFEIYLAIFPEEFTTQENYFLDYFLENENSRIIIYSHQGKLKLHFVDLIGRPVNLEVKKIINPKNLYLINISHRITFDLRSEIRLNLDGINLLDFSLNEPLLMHNEISSYQSYLNRSKEKEKQEFEFGLAEMMMYGKILDDLEKVKLLNYFSQKSHEKLIWFNKNSFGYSPAGTSDIKMEGNVEQRDYKNKN</sequence>
<keyword evidence="2" id="KW-1185">Reference proteome</keyword>
<evidence type="ECO:0000313" key="2">
    <source>
        <dbReference type="Proteomes" id="UP000323426"/>
    </source>
</evidence>
<comment type="caution">
    <text evidence="1">The sequence shown here is derived from an EMBL/GenBank/DDBJ whole genome shotgun (WGS) entry which is preliminary data.</text>
</comment>
<organism evidence="1 2">
    <name type="scientific">Adhaeribacter rhizoryzae</name>
    <dbReference type="NCBI Taxonomy" id="2607907"/>
    <lineage>
        <taxon>Bacteria</taxon>
        <taxon>Pseudomonadati</taxon>
        <taxon>Bacteroidota</taxon>
        <taxon>Cytophagia</taxon>
        <taxon>Cytophagales</taxon>
        <taxon>Hymenobacteraceae</taxon>
        <taxon>Adhaeribacter</taxon>
    </lineage>
</organism>
<reference evidence="1 2" key="1">
    <citation type="submission" date="2019-09" db="EMBL/GenBank/DDBJ databases">
        <title>Genome sequence and assembly of Adhaeribacter sp.</title>
        <authorList>
            <person name="Chhetri G."/>
        </authorList>
    </citation>
    <scope>NUCLEOTIDE SEQUENCE [LARGE SCALE GENOMIC DNA]</scope>
    <source>
        <strain evidence="1 2">DK36</strain>
    </source>
</reference>
<evidence type="ECO:0000313" key="1">
    <source>
        <dbReference type="EMBL" id="KAA5548416.1"/>
    </source>
</evidence>
<dbReference type="Proteomes" id="UP000323426">
    <property type="component" value="Unassembled WGS sequence"/>
</dbReference>
<dbReference type="EMBL" id="VWSF01000003">
    <property type="protein sequence ID" value="KAA5548416.1"/>
    <property type="molecule type" value="Genomic_DNA"/>
</dbReference>
<dbReference type="RefSeq" id="WP_150087547.1">
    <property type="nucleotide sequence ID" value="NZ_VWSF01000003.1"/>
</dbReference>
<accession>A0A5M6DPU1</accession>
<name>A0A5M6DPU1_9BACT</name>
<proteinExistence type="predicted"/>